<reference evidence="4" key="3">
    <citation type="submission" date="2023-07" db="EMBL/GenBank/DDBJ databases">
        <title>Identification of Pectobacterium versatile causing blackleg of potato from New York State with a whole genome sequencing approach.</title>
        <authorList>
            <person name="Ma X."/>
            <person name="Swingle B."/>
        </authorList>
    </citation>
    <scope>NUCLEOTIDE SEQUENCE [LARGE SCALE GENOMIC DNA]</scope>
    <source>
        <strain evidence="4">NY1588A</strain>
    </source>
</reference>
<dbReference type="Proteomes" id="UP000008044">
    <property type="component" value="Chromosome"/>
</dbReference>
<evidence type="ECO:0000313" key="4">
    <source>
        <dbReference type="Proteomes" id="UP001194579"/>
    </source>
</evidence>
<dbReference type="STRING" id="1905730.W5S_1825"/>
<dbReference type="RefSeq" id="WP_014699553.1">
    <property type="nucleotide sequence ID" value="NC_017845.1"/>
</dbReference>
<dbReference type="EMBL" id="CP003415">
    <property type="protein sequence ID" value="AFI89916.1"/>
    <property type="molecule type" value="Genomic_DNA"/>
</dbReference>
<reference evidence="1" key="2">
    <citation type="submission" date="2012-03" db="EMBL/GenBank/DDBJ databases">
        <authorList>
            <person name="Koskinen P."/>
            <person name="Laine P."/>
            <person name="Niemi O."/>
            <person name="Nykyri J."/>
            <person name="Harjunpaa H."/>
            <person name="Auvinen P."/>
            <person name="Paulin L."/>
            <person name="Pirhonen M."/>
            <person name="Palva T."/>
            <person name="Holm L."/>
        </authorList>
    </citation>
    <scope>NUCLEOTIDE SEQUENCE</scope>
    <source>
        <strain evidence="1">SCC3193</strain>
    </source>
</reference>
<dbReference type="GO" id="GO:0004519">
    <property type="term" value="F:endonuclease activity"/>
    <property type="evidence" value="ECO:0007669"/>
    <property type="project" value="UniProtKB-KW"/>
</dbReference>
<name>A0A0H3I7L2_PECPM</name>
<evidence type="ECO:0000313" key="3">
    <source>
        <dbReference type="Proteomes" id="UP000008044"/>
    </source>
</evidence>
<evidence type="ECO:0000313" key="2">
    <source>
        <dbReference type="EMBL" id="MBI0553230.1"/>
    </source>
</evidence>
<gene>
    <name evidence="1" type="ordered locus">W5S_1825</name>
    <name evidence="2" type="ORF">F6Q06_01815</name>
</gene>
<dbReference type="Proteomes" id="UP001194579">
    <property type="component" value="Unassembled WGS sequence"/>
</dbReference>
<dbReference type="Gene3D" id="1.10.30.50">
    <property type="match status" value="1"/>
</dbReference>
<sequence>MRIKSPTETILCNGTTIRTLLDKIKSNRRGRLKRFFNDANKWQAFVADNERLSVEFRASNSYTVSSLDYSSVKDSLINLYKGSYNFEECRYISDIRNIYRSVRCPYCGQGVCSSLDHYFDKDAFCELSLNVWNLVPSCGDCNFKKLNSKINSPTERFLHPFFDEHFIDGSAMRLYFVHVELFDTPHMFTTTLTPHPDLDDNIKSIVNWHLRNMEIESRNGLIIREELTYWVNKVRNRIARLNSEQLVFDFLQEEYVDEVEFSWRGVVLNSMISNQSNFNTVYLIISNPQFSTNPTV</sequence>
<dbReference type="HOGENOM" id="CLU_955731_0_0_6"/>
<dbReference type="eggNOG" id="COG1403">
    <property type="taxonomic scope" value="Bacteria"/>
</dbReference>
<reference evidence="1 3" key="1">
    <citation type="journal article" date="2012" name="J. Bacteriol.">
        <title>Genome sequence of Pectobacterium sp. strain SCC3193.</title>
        <authorList>
            <person name="Koskinen J.P."/>
            <person name="Laine P."/>
            <person name="Niemi O."/>
            <person name="Nykyri J."/>
            <person name="Harjunpaa H."/>
            <person name="Auvinen P."/>
            <person name="Paulin L."/>
            <person name="Pirhonen M."/>
            <person name="Palva T."/>
            <person name="Holm L."/>
        </authorList>
    </citation>
    <scope>NUCLEOTIDE SEQUENCE [LARGE SCALE GENOMIC DNA]</scope>
    <source>
        <strain evidence="1 3">SCC3193</strain>
    </source>
</reference>
<keyword evidence="2" id="KW-0255">Endonuclease</keyword>
<dbReference type="EMBL" id="WABS01000002">
    <property type="protein sequence ID" value="MBI0553230.1"/>
    <property type="molecule type" value="Genomic_DNA"/>
</dbReference>
<reference evidence="2" key="4">
    <citation type="submission" date="2024-05" db="EMBL/GenBank/DDBJ databases">
        <title>Identification of Pectobacterium versatile causing blackleg of potato from New York State with a whole genome sequencing approach.</title>
        <authorList>
            <person name="Ma X."/>
            <person name="Swingle B."/>
        </authorList>
    </citation>
    <scope>NUCLEOTIDE SEQUENCE</scope>
    <source>
        <strain evidence="2">NY1588A</strain>
    </source>
</reference>
<evidence type="ECO:0000313" key="1">
    <source>
        <dbReference type="EMBL" id="AFI89916.1"/>
    </source>
</evidence>
<dbReference type="InterPro" id="IPR003615">
    <property type="entry name" value="HNH_nuc"/>
</dbReference>
<dbReference type="PATRIC" id="fig|1166016.3.peg.1836"/>
<dbReference type="KEGG" id="pec:W5S_1825"/>
<dbReference type="AlphaFoldDB" id="A0A0H3I7L2"/>
<protein>
    <submittedName>
        <fullName evidence="2">HNH endonuclease</fullName>
    </submittedName>
</protein>
<keyword evidence="4" id="KW-1185">Reference proteome</keyword>
<keyword evidence="2" id="KW-0378">Hydrolase</keyword>
<accession>A0A0H3I7L2</accession>
<dbReference type="CDD" id="cd00085">
    <property type="entry name" value="HNHc"/>
    <property type="match status" value="1"/>
</dbReference>
<keyword evidence="2" id="KW-0540">Nuclease</keyword>
<proteinExistence type="predicted"/>
<organism evidence="1 3">
    <name type="scientific">Pectobacterium parmentieri</name>
    <dbReference type="NCBI Taxonomy" id="1905730"/>
    <lineage>
        <taxon>Bacteria</taxon>
        <taxon>Pseudomonadati</taxon>
        <taxon>Pseudomonadota</taxon>
        <taxon>Gammaproteobacteria</taxon>
        <taxon>Enterobacterales</taxon>
        <taxon>Pectobacteriaceae</taxon>
        <taxon>Pectobacterium</taxon>
    </lineage>
</organism>